<proteinExistence type="predicted"/>
<dbReference type="PANTHER" id="PTHR13633">
    <property type="entry name" value="MITOCHONDRIAL TRANSCRIPTION RESCUE FACTOR 1"/>
    <property type="match status" value="1"/>
</dbReference>
<sequence>MNKSEIAGKYTTDPEVKLVLAQILDKMEKTRQKNILTMTGFLNEHQRAVAGKLIKDFGNPDHVFYGGYEGAQRAVLIFLPDYIRPEEITDDDINPLSCIRAKYSSVNSVTHRDILGAILGTGLKREVIGDILVNGNSSDIIVMKEVVPYLESNFSSAGKTKLEISVIPLSEIRIPEAKFKIINDTVASLRLDSVVSSAFSVSREKAAEAIKAGRVFLNYLECNKTDKQVNEGDFITVRGMGKAVLQQVGGKTGKGRIRVVIAKYI</sequence>
<dbReference type="InterPro" id="IPR040591">
    <property type="entry name" value="RqcP2_RBD"/>
</dbReference>
<dbReference type="GO" id="GO:0003723">
    <property type="term" value="F:RNA binding"/>
    <property type="evidence" value="ECO:0007669"/>
    <property type="project" value="UniProtKB-KW"/>
</dbReference>
<evidence type="ECO:0000259" key="2">
    <source>
        <dbReference type="SMART" id="SM00363"/>
    </source>
</evidence>
<dbReference type="Gene3D" id="3.30.1370.160">
    <property type="match status" value="1"/>
</dbReference>
<evidence type="ECO:0000256" key="1">
    <source>
        <dbReference type="PROSITE-ProRule" id="PRU00182"/>
    </source>
</evidence>
<dbReference type="Gene3D" id="3.10.290.10">
    <property type="entry name" value="RNA-binding S4 domain"/>
    <property type="match status" value="1"/>
</dbReference>
<gene>
    <name evidence="3" type="ORF">CSTERTH_07990</name>
</gene>
<evidence type="ECO:0000313" key="3">
    <source>
        <dbReference type="EMBL" id="ANW98969.1"/>
    </source>
</evidence>
<dbReference type="OrthoDB" id="9812787at2"/>
<dbReference type="SMART" id="SM00363">
    <property type="entry name" value="S4"/>
    <property type="match status" value="1"/>
</dbReference>
<reference evidence="3 4" key="1">
    <citation type="submission" date="2016-02" db="EMBL/GenBank/DDBJ databases">
        <title>Comparison of Clostridium stercorarium subspecies using comparative genomics and transcriptomics.</title>
        <authorList>
            <person name="Schellenberg J."/>
            <person name="Thallinger G."/>
            <person name="Levin D.B."/>
            <person name="Zhang X."/>
            <person name="Alvare G."/>
            <person name="Fristensky B."/>
            <person name="Sparling R."/>
        </authorList>
    </citation>
    <scope>NUCLEOTIDE SEQUENCE [LARGE SCALE GENOMIC DNA]</scope>
    <source>
        <strain evidence="3 4">DSM 2910</strain>
    </source>
</reference>
<name>A0A1B1YDX4_THEST</name>
<dbReference type="InterPro" id="IPR036986">
    <property type="entry name" value="S4_RNA-bd_sf"/>
</dbReference>
<organism evidence="3 4">
    <name type="scientific">Thermoclostridium stercorarium subsp. thermolacticum DSM 2910</name>
    <dbReference type="NCBI Taxonomy" id="1121336"/>
    <lineage>
        <taxon>Bacteria</taxon>
        <taxon>Bacillati</taxon>
        <taxon>Bacillota</taxon>
        <taxon>Clostridia</taxon>
        <taxon>Eubacteriales</taxon>
        <taxon>Oscillospiraceae</taxon>
        <taxon>Thermoclostridium</taxon>
    </lineage>
</organism>
<dbReference type="PANTHER" id="PTHR13633:SF3">
    <property type="entry name" value="MITOCHONDRIAL TRANSCRIPTION RESCUE FACTOR 1"/>
    <property type="match status" value="1"/>
</dbReference>
<dbReference type="InterPro" id="IPR012677">
    <property type="entry name" value="Nucleotide-bd_a/b_plait_sf"/>
</dbReference>
<dbReference type="InterPro" id="IPR002942">
    <property type="entry name" value="S4_RNA-bd"/>
</dbReference>
<dbReference type="Pfam" id="PF01479">
    <property type="entry name" value="S4"/>
    <property type="match status" value="1"/>
</dbReference>
<dbReference type="RefSeq" id="WP_015359309.1">
    <property type="nucleotide sequence ID" value="NZ_CP014672.1"/>
</dbReference>
<dbReference type="Pfam" id="PF17774">
    <property type="entry name" value="YlmH_RBD"/>
    <property type="match status" value="1"/>
</dbReference>
<evidence type="ECO:0000313" key="4">
    <source>
        <dbReference type="Proteomes" id="UP000092971"/>
    </source>
</evidence>
<protein>
    <submittedName>
        <fullName evidence="3">RNA-binding protein</fullName>
    </submittedName>
</protein>
<keyword evidence="1" id="KW-0694">RNA-binding</keyword>
<dbReference type="Gene3D" id="3.30.70.330">
    <property type="match status" value="1"/>
</dbReference>
<dbReference type="EMBL" id="CP014672">
    <property type="protein sequence ID" value="ANW98969.1"/>
    <property type="molecule type" value="Genomic_DNA"/>
</dbReference>
<accession>A0A1B1YDX4</accession>
<dbReference type="PROSITE" id="PS50889">
    <property type="entry name" value="S4"/>
    <property type="match status" value="1"/>
</dbReference>
<dbReference type="SUPFAM" id="SSF55174">
    <property type="entry name" value="Alpha-L RNA-binding motif"/>
    <property type="match status" value="1"/>
</dbReference>
<feature type="domain" description="RNA-binding S4" evidence="2">
    <location>
        <begin position="189"/>
        <end position="246"/>
    </location>
</feature>
<dbReference type="AlphaFoldDB" id="A0A1B1YDX4"/>
<dbReference type="Proteomes" id="UP000092971">
    <property type="component" value="Chromosome"/>
</dbReference>
<dbReference type="CDD" id="cd00165">
    <property type="entry name" value="S4"/>
    <property type="match status" value="1"/>
</dbReference>